<dbReference type="GO" id="GO:0005525">
    <property type="term" value="F:GTP binding"/>
    <property type="evidence" value="ECO:0007669"/>
    <property type="project" value="UniProtKB-KW"/>
</dbReference>
<evidence type="ECO:0000313" key="20">
    <source>
        <dbReference type="Proteomes" id="UP000424527"/>
    </source>
</evidence>
<proteinExistence type="inferred from homology"/>
<evidence type="ECO:0000256" key="16">
    <source>
        <dbReference type="SAM" id="Coils"/>
    </source>
</evidence>
<keyword evidence="7" id="KW-0677">Repeat</keyword>
<dbReference type="Gene3D" id="3.40.50.300">
    <property type="entry name" value="P-loop containing nucleotide triphosphate hydrolases"/>
    <property type="match status" value="2"/>
</dbReference>
<evidence type="ECO:0000256" key="12">
    <source>
        <dbReference type="ARBA" id="ARBA00023134"/>
    </source>
</evidence>
<keyword evidence="8" id="KW-0547">Nucleotide-binding</keyword>
<keyword evidence="20" id="KW-1185">Reference proteome</keyword>
<evidence type="ECO:0000256" key="15">
    <source>
        <dbReference type="ARBA" id="ARBA00077278"/>
    </source>
</evidence>
<keyword evidence="12" id="KW-0342">GTP-binding</keyword>
<evidence type="ECO:0000256" key="14">
    <source>
        <dbReference type="ARBA" id="ARBA00073539"/>
    </source>
</evidence>
<comment type="subcellular location">
    <subcellularLocation>
        <location evidence="3">Cytoplasm</location>
        <location evidence="3">Cytosol</location>
    </subcellularLocation>
    <subcellularLocation>
        <location evidence="2">Endoplasmic reticulum</location>
    </subcellularLocation>
    <subcellularLocation>
        <location evidence="4">Golgi apparatus</location>
    </subcellularLocation>
    <subcellularLocation>
        <location evidence="1">Mitochondrion</location>
    </subcellularLocation>
</comment>
<evidence type="ECO:0000256" key="2">
    <source>
        <dbReference type="ARBA" id="ARBA00004240"/>
    </source>
</evidence>
<dbReference type="InterPro" id="IPR045058">
    <property type="entry name" value="GIMA/IAN/Toc"/>
</dbReference>
<evidence type="ECO:0000256" key="17">
    <source>
        <dbReference type="SAM" id="MobiDB-lite"/>
    </source>
</evidence>
<dbReference type="PANTHER" id="PTHR10903">
    <property type="entry name" value="GTPASE, IMAP FAMILY MEMBER-RELATED"/>
    <property type="match status" value="1"/>
</dbReference>
<dbReference type="EMBL" id="REGW02000017">
    <property type="protein sequence ID" value="KAE8284199.1"/>
    <property type="molecule type" value="Genomic_DNA"/>
</dbReference>
<evidence type="ECO:0000256" key="13">
    <source>
        <dbReference type="ARBA" id="ARBA00056809"/>
    </source>
</evidence>
<dbReference type="FunFam" id="3.40.50.300:FF:000536">
    <property type="entry name" value="GTPase IMAP family member 8"/>
    <property type="match status" value="1"/>
</dbReference>
<evidence type="ECO:0000256" key="5">
    <source>
        <dbReference type="ARBA" id="ARBA00008535"/>
    </source>
</evidence>
<dbReference type="Pfam" id="PF04548">
    <property type="entry name" value="AIG1"/>
    <property type="match status" value="2"/>
</dbReference>
<dbReference type="InterPro" id="IPR027417">
    <property type="entry name" value="P-loop_NTPase"/>
</dbReference>
<evidence type="ECO:0000256" key="4">
    <source>
        <dbReference type="ARBA" id="ARBA00004555"/>
    </source>
</evidence>
<dbReference type="InterPro" id="IPR006703">
    <property type="entry name" value="G_AIG1"/>
</dbReference>
<comment type="function">
    <text evidence="13">Exerts an anti-apoptotic effect in the immune system and is involved in responses to infections.</text>
</comment>
<evidence type="ECO:0000256" key="10">
    <source>
        <dbReference type="ARBA" id="ARBA00023034"/>
    </source>
</evidence>
<evidence type="ECO:0000256" key="1">
    <source>
        <dbReference type="ARBA" id="ARBA00004173"/>
    </source>
</evidence>
<dbReference type="PANTHER" id="PTHR10903:SF107">
    <property type="entry name" value="GTPASE IMAP FAMILY MEMBER 4-LIKE-RELATED"/>
    <property type="match status" value="1"/>
</dbReference>
<sequence length="602" mass="69292">MEKAPLVKEMNAVLVGSNSSRKYLVGNLILEEAFDVGDITSCCERREGEVCGRKVTLVKAPGWLRGYDHCNTPELFKTEAILSVTPGLHGFILVVNAELSFKNINKKAIKKHMQHFFGDKVWDHTIVVFTHRDRLSYSDIEDYIRREGVPIQSLLEACGNRYHILCNDDTDNEKVKELFEKIDAMVAENSCYEIDSERIQNAESKKKEVNEKADELRLRSHQQRQNLRNLLTEPTLDLRILMVGWVFSAKSATGNKILSTEVFQSGGRTVNALKHSDKVAGRQVVIVDTPGWWKFFPARFNPSFLKPEILKGVSLCSPSPNVILLAVPVDTSFTDEQRRVTEENMRILGQRVWRHVIVLFTFGEALGDNTIEQHIESEGKPLRWLIEKCGNRYHVLDNMRKDQDQVTELLEKIEEMVAGNSSFYVSPYPDADDPRPQEDISDKATECEDEPPREITEQLSIEWDRSYWERYREGSKGIPPRFSDEESKPGSSKGEEDDDQFNRRFELEVRSEDGDRWRILLEREWSRREVAMEQTSWKYFYSPFLGAISEPDSEILWKSRNKVAKWLDTQHSSSGYGTTSNASVCSEKQYEQRIEGDVLACK</sequence>
<keyword evidence="10" id="KW-0333">Golgi apparatus</keyword>
<feature type="compositionally biased region" description="Basic and acidic residues" evidence="17">
    <location>
        <begin position="432"/>
        <end position="456"/>
    </location>
</feature>
<name>A0A6G0HY83_LARCR</name>
<evidence type="ECO:0000256" key="6">
    <source>
        <dbReference type="ARBA" id="ARBA00022490"/>
    </source>
</evidence>
<keyword evidence="11" id="KW-0496">Mitochondrion</keyword>
<organism evidence="19 20">
    <name type="scientific">Larimichthys crocea</name>
    <name type="common">Large yellow croaker</name>
    <name type="synonym">Pseudosciaena crocea</name>
    <dbReference type="NCBI Taxonomy" id="215358"/>
    <lineage>
        <taxon>Eukaryota</taxon>
        <taxon>Metazoa</taxon>
        <taxon>Chordata</taxon>
        <taxon>Craniata</taxon>
        <taxon>Vertebrata</taxon>
        <taxon>Euteleostomi</taxon>
        <taxon>Actinopterygii</taxon>
        <taxon>Neopterygii</taxon>
        <taxon>Teleostei</taxon>
        <taxon>Neoteleostei</taxon>
        <taxon>Acanthomorphata</taxon>
        <taxon>Eupercaria</taxon>
        <taxon>Sciaenidae</taxon>
        <taxon>Larimichthys</taxon>
    </lineage>
</organism>
<gene>
    <name evidence="19" type="ORF">D5F01_LYC17528</name>
</gene>
<evidence type="ECO:0000256" key="9">
    <source>
        <dbReference type="ARBA" id="ARBA00022824"/>
    </source>
</evidence>
<evidence type="ECO:0000256" key="11">
    <source>
        <dbReference type="ARBA" id="ARBA00023128"/>
    </source>
</evidence>
<keyword evidence="6" id="KW-0963">Cytoplasm</keyword>
<evidence type="ECO:0000256" key="7">
    <source>
        <dbReference type="ARBA" id="ARBA00022737"/>
    </source>
</evidence>
<dbReference type="GO" id="GO:0005794">
    <property type="term" value="C:Golgi apparatus"/>
    <property type="evidence" value="ECO:0007669"/>
    <property type="project" value="UniProtKB-SubCell"/>
</dbReference>
<comment type="similarity">
    <text evidence="5">Belongs to the TRAFAC class TrmE-Era-EngA-EngB-Septin-like GTPase superfamily. AIG1/Toc34/Toc159-like paraseptin GTPase family. IAN subfamily.</text>
</comment>
<dbReference type="Proteomes" id="UP000424527">
    <property type="component" value="Unassembled WGS sequence"/>
</dbReference>
<reference evidence="19 20" key="1">
    <citation type="submission" date="2019-07" db="EMBL/GenBank/DDBJ databases">
        <title>Chromosome genome assembly for large yellow croaker.</title>
        <authorList>
            <person name="Xiao S."/>
        </authorList>
    </citation>
    <scope>NUCLEOTIDE SEQUENCE [LARGE SCALE GENOMIC DNA]</scope>
    <source>
        <strain evidence="19">JMULYC20181020</strain>
        <tissue evidence="19">Muscle</tissue>
    </source>
</reference>
<feature type="coiled-coil region" evidence="16">
    <location>
        <begin position="192"/>
        <end position="233"/>
    </location>
</feature>
<dbReference type="AlphaFoldDB" id="A0A6G0HY83"/>
<protein>
    <recommendedName>
        <fullName evidence="14">GTPase IMAP family member 8</fullName>
    </recommendedName>
    <alternativeName>
        <fullName evidence="15">Immune-associated nucleotide-binding protein 9</fullName>
    </alternativeName>
</protein>
<evidence type="ECO:0000259" key="18">
    <source>
        <dbReference type="PROSITE" id="PS51720"/>
    </source>
</evidence>
<feature type="region of interest" description="Disordered" evidence="17">
    <location>
        <begin position="423"/>
        <end position="456"/>
    </location>
</feature>
<evidence type="ECO:0000256" key="8">
    <source>
        <dbReference type="ARBA" id="ARBA00022741"/>
    </source>
</evidence>
<evidence type="ECO:0000313" key="19">
    <source>
        <dbReference type="EMBL" id="KAE8284199.1"/>
    </source>
</evidence>
<dbReference type="PROSITE" id="PS51720">
    <property type="entry name" value="G_AIG1"/>
    <property type="match status" value="2"/>
</dbReference>
<feature type="domain" description="AIG1-type G" evidence="18">
    <location>
        <begin position="7"/>
        <end position="203"/>
    </location>
</feature>
<feature type="domain" description="AIG1-type G" evidence="18">
    <location>
        <begin position="235"/>
        <end position="432"/>
    </location>
</feature>
<evidence type="ECO:0000256" key="3">
    <source>
        <dbReference type="ARBA" id="ARBA00004514"/>
    </source>
</evidence>
<keyword evidence="16" id="KW-0175">Coiled coil</keyword>
<feature type="region of interest" description="Disordered" evidence="17">
    <location>
        <begin position="478"/>
        <end position="500"/>
    </location>
</feature>
<dbReference type="SUPFAM" id="SSF52540">
    <property type="entry name" value="P-loop containing nucleoside triphosphate hydrolases"/>
    <property type="match status" value="2"/>
</dbReference>
<dbReference type="GO" id="GO:0005829">
    <property type="term" value="C:cytosol"/>
    <property type="evidence" value="ECO:0007669"/>
    <property type="project" value="UniProtKB-SubCell"/>
</dbReference>
<dbReference type="GO" id="GO:0005783">
    <property type="term" value="C:endoplasmic reticulum"/>
    <property type="evidence" value="ECO:0007669"/>
    <property type="project" value="UniProtKB-SubCell"/>
</dbReference>
<dbReference type="GO" id="GO:0005739">
    <property type="term" value="C:mitochondrion"/>
    <property type="evidence" value="ECO:0007669"/>
    <property type="project" value="UniProtKB-SubCell"/>
</dbReference>
<keyword evidence="9" id="KW-0256">Endoplasmic reticulum</keyword>
<comment type="caution">
    <text evidence="19">The sequence shown here is derived from an EMBL/GenBank/DDBJ whole genome shotgun (WGS) entry which is preliminary data.</text>
</comment>
<accession>A0A6G0HY83</accession>